<dbReference type="Pfam" id="PF12150">
    <property type="entry name" value="MFP2b"/>
    <property type="match status" value="1"/>
</dbReference>
<protein>
    <submittedName>
        <fullName evidence="2">Uncharacterized protein</fullName>
    </submittedName>
</protein>
<proteinExistence type="predicted"/>
<dbReference type="SUPFAM" id="SSF141739">
    <property type="entry name" value="MFPT repeat-like"/>
    <property type="match status" value="1"/>
</dbReference>
<dbReference type="AlphaFoldDB" id="A0ABD6E8E8"/>
<accession>A0ABD6E8E8</accession>
<keyword evidence="3" id="KW-1185">Reference proteome</keyword>
<organism evidence="2 3">
    <name type="scientific">Gnathostoma spinigerum</name>
    <dbReference type="NCBI Taxonomy" id="75299"/>
    <lineage>
        <taxon>Eukaryota</taxon>
        <taxon>Metazoa</taxon>
        <taxon>Ecdysozoa</taxon>
        <taxon>Nematoda</taxon>
        <taxon>Chromadorea</taxon>
        <taxon>Rhabditida</taxon>
        <taxon>Spirurina</taxon>
        <taxon>Gnathostomatomorpha</taxon>
        <taxon>Gnathostomatoidea</taxon>
        <taxon>Gnathostomatidae</taxon>
        <taxon>Gnathostoma</taxon>
    </lineage>
</organism>
<evidence type="ECO:0000256" key="1">
    <source>
        <dbReference type="SAM" id="SignalP"/>
    </source>
</evidence>
<dbReference type="EMBL" id="JBGFUD010001454">
    <property type="protein sequence ID" value="MFH4976308.1"/>
    <property type="molecule type" value="Genomic_DNA"/>
</dbReference>
<reference evidence="2 3" key="1">
    <citation type="submission" date="2024-08" db="EMBL/GenBank/DDBJ databases">
        <title>Gnathostoma spinigerum genome.</title>
        <authorList>
            <person name="Gonzalez-Bertolin B."/>
            <person name="Monzon S."/>
            <person name="Zaballos A."/>
            <person name="Jimenez P."/>
            <person name="Dekumyoy P."/>
            <person name="Varona S."/>
            <person name="Cuesta I."/>
            <person name="Sumanam S."/>
            <person name="Adisakwattana P."/>
            <person name="Gasser R.B."/>
            <person name="Hernandez-Gonzalez A."/>
            <person name="Young N.D."/>
            <person name="Perteguer M.J."/>
        </authorList>
    </citation>
    <scope>NUCLEOTIDE SEQUENCE [LARGE SCALE GENOMIC DNA]</scope>
    <source>
        <strain evidence="2">AL3</strain>
        <tissue evidence="2">Liver</tissue>
    </source>
</reference>
<sequence>MCFCLKFLLLIMNYGLCVCEKTFIEYIRSERAAAYQGNYVSTEFFVTVHKGDRMPTNAVRPFERPLTFGDKRYNVAVAIWIPETNHQAIWGRAWEGPDGVKAAFVHNNTLKMFDNPDTANTFRILIYPGDIETNGFKFSWVRARDADHGAVLFSGSNRHVPAVFHEREGQMEFEFLGDSDWPHQTMEYVLYDSQLIFSVGNLPNDRLFDDSVYVLTKQRCQCLC</sequence>
<feature type="chain" id="PRO_5044858633" evidence="1">
    <location>
        <begin position="20"/>
        <end position="224"/>
    </location>
</feature>
<dbReference type="Proteomes" id="UP001608902">
    <property type="component" value="Unassembled WGS sequence"/>
</dbReference>
<evidence type="ECO:0000313" key="3">
    <source>
        <dbReference type="Proteomes" id="UP001608902"/>
    </source>
</evidence>
<name>A0ABD6E8E8_9BILA</name>
<evidence type="ECO:0000313" key="2">
    <source>
        <dbReference type="EMBL" id="MFH4976308.1"/>
    </source>
</evidence>
<feature type="signal peptide" evidence="1">
    <location>
        <begin position="1"/>
        <end position="19"/>
    </location>
</feature>
<gene>
    <name evidence="2" type="ORF">AB6A40_003017</name>
</gene>
<comment type="caution">
    <text evidence="2">The sequence shown here is derived from an EMBL/GenBank/DDBJ whole genome shotgun (WGS) entry which is preliminary data.</text>
</comment>
<dbReference type="InterPro" id="IPR021010">
    <property type="entry name" value="Cytosolic_motility_protein"/>
</dbReference>
<keyword evidence="1" id="KW-0732">Signal</keyword>